<accession>A0A4R1KUE9</accession>
<organism evidence="2 3">
    <name type="scientific">Lonepinella koalarum</name>
    <dbReference type="NCBI Taxonomy" id="53417"/>
    <lineage>
        <taxon>Bacteria</taxon>
        <taxon>Pseudomonadati</taxon>
        <taxon>Pseudomonadota</taxon>
        <taxon>Gammaproteobacteria</taxon>
        <taxon>Pasteurellales</taxon>
        <taxon>Pasteurellaceae</taxon>
        <taxon>Lonepinella</taxon>
    </lineage>
</organism>
<evidence type="ECO:0000256" key="1">
    <source>
        <dbReference type="SAM" id="Phobius"/>
    </source>
</evidence>
<sequence length="117" mass="12938">MNQNIIPNGDDQRSTLWIAYALFGAGILFGGLPAIAGVILAYIKKEEVFGAYQDHYRFLIRTFWGTLLGFVLGGILTIIGIGALIIFAVSIWYIFRVVVGALRLKENATITPTGWFK</sequence>
<dbReference type="RefSeq" id="WP_132302497.1">
    <property type="nucleotide sequence ID" value="NZ_CP170642.1"/>
</dbReference>
<evidence type="ECO:0000313" key="2">
    <source>
        <dbReference type="EMBL" id="TCK68217.1"/>
    </source>
</evidence>
<keyword evidence="1" id="KW-1133">Transmembrane helix</keyword>
<keyword evidence="3" id="KW-1185">Reference proteome</keyword>
<dbReference type="Proteomes" id="UP000295496">
    <property type="component" value="Unassembled WGS sequence"/>
</dbReference>
<evidence type="ECO:0000313" key="3">
    <source>
        <dbReference type="Proteomes" id="UP000295496"/>
    </source>
</evidence>
<gene>
    <name evidence="2" type="ORF">EV692_1919</name>
</gene>
<feature type="transmembrane region" description="Helical" evidence="1">
    <location>
        <begin position="63"/>
        <end position="95"/>
    </location>
</feature>
<proteinExistence type="predicted"/>
<feature type="transmembrane region" description="Helical" evidence="1">
    <location>
        <begin position="17"/>
        <end position="43"/>
    </location>
</feature>
<protein>
    <submittedName>
        <fullName evidence="2">Putative membrane protein</fullName>
    </submittedName>
</protein>
<keyword evidence="1" id="KW-0812">Transmembrane</keyword>
<reference evidence="2 3" key="1">
    <citation type="submission" date="2019-03" db="EMBL/GenBank/DDBJ databases">
        <title>Genomic Encyclopedia of Type Strains, Phase IV (KMG-IV): sequencing the most valuable type-strain genomes for metagenomic binning, comparative biology and taxonomic classification.</title>
        <authorList>
            <person name="Goeker M."/>
        </authorList>
    </citation>
    <scope>NUCLEOTIDE SEQUENCE [LARGE SCALE GENOMIC DNA]</scope>
    <source>
        <strain evidence="2 3">DSM 10053</strain>
    </source>
</reference>
<keyword evidence="1" id="KW-0472">Membrane</keyword>
<dbReference type="AlphaFoldDB" id="A0A4R1KUE9"/>
<comment type="caution">
    <text evidence="2">The sequence shown here is derived from an EMBL/GenBank/DDBJ whole genome shotgun (WGS) entry which is preliminary data.</text>
</comment>
<dbReference type="EMBL" id="SMGJ01000006">
    <property type="protein sequence ID" value="TCK68217.1"/>
    <property type="molecule type" value="Genomic_DNA"/>
</dbReference>
<name>A0A4R1KUE9_9PAST</name>